<protein>
    <submittedName>
        <fullName evidence="9">Carbohydrate ABC transporter permease</fullName>
    </submittedName>
</protein>
<dbReference type="PANTHER" id="PTHR43744">
    <property type="entry name" value="ABC TRANSPORTER PERMEASE PROTEIN MG189-RELATED-RELATED"/>
    <property type="match status" value="1"/>
</dbReference>
<evidence type="ECO:0000256" key="2">
    <source>
        <dbReference type="ARBA" id="ARBA00022448"/>
    </source>
</evidence>
<feature type="transmembrane region" description="Helical" evidence="7">
    <location>
        <begin position="159"/>
        <end position="186"/>
    </location>
</feature>
<sequence length="342" mass="37816">MTGVADEPIALRKAGAAAAEPVLAKRRRWHREKRPAGAPREREQMTLRAKLGTYLVLAPIAILFVAPFAWLISASFQPQGMIFNNPPTWWPGDEATVGGYKGFLNIGTLTEAEQSQGSGNWRWFANSAFVAITITTLQTFFNALCAYTFAKRKFPGRNVIFVMFLATMMVPGQITLIPNYIIIQHIPFVGGNDWMGNGGQGLIDSYFGLIAPGLVSAFGIFLLRQYMLSIPDELLDAARIDGASEFRIFWNVVLPLCMPALAANAIFTFQGAWEDFLWPLLILQDPDKMTAPVGLALFIVQNRTDWNLLFAGSVIATVPMIVVFLIFQRHFVRGIAVTGIKG</sequence>
<dbReference type="RefSeq" id="WP_345456382.1">
    <property type="nucleotide sequence ID" value="NZ_BAABKG010000002.1"/>
</dbReference>
<reference evidence="10" key="1">
    <citation type="journal article" date="2019" name="Int. J. Syst. Evol. Microbiol.">
        <title>The Global Catalogue of Microorganisms (GCM) 10K type strain sequencing project: providing services to taxonomists for standard genome sequencing and annotation.</title>
        <authorList>
            <consortium name="The Broad Institute Genomics Platform"/>
            <consortium name="The Broad Institute Genome Sequencing Center for Infectious Disease"/>
            <person name="Wu L."/>
            <person name="Ma J."/>
        </authorList>
    </citation>
    <scope>NUCLEOTIDE SEQUENCE [LARGE SCALE GENOMIC DNA]</scope>
    <source>
        <strain evidence="10">JCM 18459</strain>
    </source>
</reference>
<dbReference type="EMBL" id="BAABKG010000002">
    <property type="protein sequence ID" value="GAA5145466.1"/>
    <property type="molecule type" value="Genomic_DNA"/>
</dbReference>
<proteinExistence type="inferred from homology"/>
<keyword evidence="5 7" id="KW-1133">Transmembrane helix</keyword>
<gene>
    <name evidence="9" type="ORF">GCM10023340_14850</name>
</gene>
<dbReference type="Gene3D" id="1.10.3720.10">
    <property type="entry name" value="MetI-like"/>
    <property type="match status" value="1"/>
</dbReference>
<dbReference type="SUPFAM" id="SSF161098">
    <property type="entry name" value="MetI-like"/>
    <property type="match status" value="1"/>
</dbReference>
<keyword evidence="3" id="KW-1003">Cell membrane</keyword>
<dbReference type="Proteomes" id="UP001500221">
    <property type="component" value="Unassembled WGS sequence"/>
</dbReference>
<evidence type="ECO:0000256" key="1">
    <source>
        <dbReference type="ARBA" id="ARBA00004651"/>
    </source>
</evidence>
<comment type="subcellular location">
    <subcellularLocation>
        <location evidence="1 7">Cell membrane</location>
        <topology evidence="1 7">Multi-pass membrane protein</topology>
    </subcellularLocation>
</comment>
<name>A0ABP9PF72_9ACTN</name>
<feature type="transmembrane region" description="Helical" evidence="7">
    <location>
        <begin position="306"/>
        <end position="327"/>
    </location>
</feature>
<evidence type="ECO:0000259" key="8">
    <source>
        <dbReference type="PROSITE" id="PS50928"/>
    </source>
</evidence>
<comment type="caution">
    <text evidence="9">The sequence shown here is derived from an EMBL/GenBank/DDBJ whole genome shotgun (WGS) entry which is preliminary data.</text>
</comment>
<evidence type="ECO:0000256" key="3">
    <source>
        <dbReference type="ARBA" id="ARBA00022475"/>
    </source>
</evidence>
<evidence type="ECO:0000313" key="9">
    <source>
        <dbReference type="EMBL" id="GAA5145466.1"/>
    </source>
</evidence>
<feature type="transmembrane region" description="Helical" evidence="7">
    <location>
        <begin position="51"/>
        <end position="72"/>
    </location>
</feature>
<organism evidence="9 10">
    <name type="scientific">Nocardioides marinquilinus</name>
    <dbReference type="NCBI Taxonomy" id="1210400"/>
    <lineage>
        <taxon>Bacteria</taxon>
        <taxon>Bacillati</taxon>
        <taxon>Actinomycetota</taxon>
        <taxon>Actinomycetes</taxon>
        <taxon>Propionibacteriales</taxon>
        <taxon>Nocardioidaceae</taxon>
        <taxon>Nocardioides</taxon>
    </lineage>
</organism>
<dbReference type="InterPro" id="IPR000515">
    <property type="entry name" value="MetI-like"/>
</dbReference>
<evidence type="ECO:0000256" key="6">
    <source>
        <dbReference type="ARBA" id="ARBA00023136"/>
    </source>
</evidence>
<comment type="similarity">
    <text evidence="7">Belongs to the binding-protein-dependent transport system permease family.</text>
</comment>
<feature type="transmembrane region" description="Helical" evidence="7">
    <location>
        <begin position="206"/>
        <end position="227"/>
    </location>
</feature>
<evidence type="ECO:0000256" key="4">
    <source>
        <dbReference type="ARBA" id="ARBA00022692"/>
    </source>
</evidence>
<dbReference type="PANTHER" id="PTHR43744:SF12">
    <property type="entry name" value="ABC TRANSPORTER PERMEASE PROTEIN MG189-RELATED"/>
    <property type="match status" value="1"/>
</dbReference>
<feature type="transmembrane region" description="Helical" evidence="7">
    <location>
        <begin position="248"/>
        <end position="273"/>
    </location>
</feature>
<feature type="domain" description="ABC transmembrane type-1" evidence="8">
    <location>
        <begin position="124"/>
        <end position="327"/>
    </location>
</feature>
<evidence type="ECO:0000256" key="7">
    <source>
        <dbReference type="RuleBase" id="RU363032"/>
    </source>
</evidence>
<keyword evidence="10" id="KW-1185">Reference proteome</keyword>
<keyword evidence="2 7" id="KW-0813">Transport</keyword>
<keyword evidence="6 7" id="KW-0472">Membrane</keyword>
<accession>A0ABP9PF72</accession>
<dbReference type="Pfam" id="PF00528">
    <property type="entry name" value="BPD_transp_1"/>
    <property type="match status" value="1"/>
</dbReference>
<dbReference type="InterPro" id="IPR035906">
    <property type="entry name" value="MetI-like_sf"/>
</dbReference>
<dbReference type="CDD" id="cd06261">
    <property type="entry name" value="TM_PBP2"/>
    <property type="match status" value="1"/>
</dbReference>
<evidence type="ECO:0000313" key="10">
    <source>
        <dbReference type="Proteomes" id="UP001500221"/>
    </source>
</evidence>
<evidence type="ECO:0000256" key="5">
    <source>
        <dbReference type="ARBA" id="ARBA00022989"/>
    </source>
</evidence>
<dbReference type="PROSITE" id="PS50928">
    <property type="entry name" value="ABC_TM1"/>
    <property type="match status" value="1"/>
</dbReference>
<feature type="transmembrane region" description="Helical" evidence="7">
    <location>
        <begin position="123"/>
        <end position="147"/>
    </location>
</feature>
<keyword evidence="4 7" id="KW-0812">Transmembrane</keyword>